<dbReference type="EMBL" id="JAHQCR010000076">
    <property type="protein sequence ID" value="MBU9723396.1"/>
    <property type="molecule type" value="Genomic_DNA"/>
</dbReference>
<feature type="transmembrane region" description="Helical" evidence="1">
    <location>
        <begin position="62"/>
        <end position="81"/>
    </location>
</feature>
<dbReference type="Gene3D" id="3.30.1360.200">
    <property type="match status" value="1"/>
</dbReference>
<comment type="caution">
    <text evidence="2">The sequence shown here is derived from an EMBL/GenBank/DDBJ whole genome shotgun (WGS) entry which is preliminary data.</text>
</comment>
<keyword evidence="3" id="KW-1185">Reference proteome</keyword>
<evidence type="ECO:0008006" key="4">
    <source>
        <dbReference type="Google" id="ProtNLM"/>
    </source>
</evidence>
<keyword evidence="1" id="KW-1133">Transmembrane helix</keyword>
<dbReference type="Proteomes" id="UP000790580">
    <property type="component" value="Unassembled WGS sequence"/>
</dbReference>
<sequence>MKRFEEKRVLDQDFAGLEIKLELTDGEQADVDRQFSDKLEARKLENNEKDVSLMKGKSPWKYYAAVAGAAVIMLLLLVPVLTDFGQSGSGSGIGGEQTGDTLLFGDINDLEDFEFAFFNWYDEPNVSSGSSQLAPDDERLKELVSEIRTMDVEQMKTEEYEPDFARPDSYLVNMVHDEAMNISTAVTVNEEGTVHIFEHATMDGPADIYRSEGKVDFFEKMKGIVLEERDKETSWHNDDSAIDEVAFEYKDEAETVDGAEVLEIRSEDGRLIADLSDIEPGSAQIREQETGAVVTFRFVQNGFVYAFTSNHIGETVPFYFKGEMITAPKVNMSIQTEEIMISGELDDELMEEIVDVINVTR</sequence>
<protein>
    <recommendedName>
        <fullName evidence="4">DUF4367 domain-containing protein</fullName>
    </recommendedName>
</protein>
<keyword evidence="1" id="KW-0472">Membrane</keyword>
<reference evidence="2 3" key="1">
    <citation type="submission" date="2021-06" db="EMBL/GenBank/DDBJ databases">
        <title>Bacillus sp. RD4P76, an endophyte from a halophyte.</title>
        <authorList>
            <person name="Sun J.-Q."/>
        </authorList>
    </citation>
    <scope>NUCLEOTIDE SEQUENCE [LARGE SCALE GENOMIC DNA]</scope>
    <source>
        <strain evidence="2 3">JCM 17098</strain>
    </source>
</reference>
<keyword evidence="1" id="KW-0812">Transmembrane</keyword>
<evidence type="ECO:0000313" key="3">
    <source>
        <dbReference type="Proteomes" id="UP000790580"/>
    </source>
</evidence>
<evidence type="ECO:0000256" key="1">
    <source>
        <dbReference type="SAM" id="Phobius"/>
    </source>
</evidence>
<gene>
    <name evidence="2" type="ORF">KS407_18415</name>
</gene>
<evidence type="ECO:0000313" key="2">
    <source>
        <dbReference type="EMBL" id="MBU9723396.1"/>
    </source>
</evidence>
<name>A0ABS6JXS9_9BACI</name>
<organism evidence="2 3">
    <name type="scientific">Evansella alkalicola</name>
    <dbReference type="NCBI Taxonomy" id="745819"/>
    <lineage>
        <taxon>Bacteria</taxon>
        <taxon>Bacillati</taxon>
        <taxon>Bacillota</taxon>
        <taxon>Bacilli</taxon>
        <taxon>Bacillales</taxon>
        <taxon>Bacillaceae</taxon>
        <taxon>Evansella</taxon>
    </lineage>
</organism>
<accession>A0ABS6JXS9</accession>
<proteinExistence type="predicted"/>
<dbReference type="RefSeq" id="WP_088077041.1">
    <property type="nucleotide sequence ID" value="NZ_JAHQCR010000076.1"/>
</dbReference>